<feature type="compositionally biased region" description="Polar residues" evidence="1">
    <location>
        <begin position="1"/>
        <end position="12"/>
    </location>
</feature>
<feature type="region of interest" description="Disordered" evidence="1">
    <location>
        <begin position="1"/>
        <end position="23"/>
    </location>
</feature>
<dbReference type="InterPro" id="IPR036388">
    <property type="entry name" value="WH-like_DNA-bd_sf"/>
</dbReference>
<dbReference type="EMBL" id="JASZZX010000016">
    <property type="protein sequence ID" value="MDM3927798.1"/>
    <property type="molecule type" value="Genomic_DNA"/>
</dbReference>
<dbReference type="RefSeq" id="WP_145929563.1">
    <property type="nucleotide sequence ID" value="NZ_CP012886.2"/>
</dbReference>
<dbReference type="Gene3D" id="1.10.10.10">
    <property type="entry name" value="Winged helix-like DNA-binding domain superfamily/Winged helix DNA-binding domain"/>
    <property type="match status" value="1"/>
</dbReference>
<name>A0ABT7P4C9_MYCIT</name>
<comment type="caution">
    <text evidence="2">The sequence shown here is derived from an EMBL/GenBank/DDBJ whole genome shotgun (WGS) entry which is preliminary data.</text>
</comment>
<accession>A0ABT7P4C9</accession>
<protein>
    <submittedName>
        <fullName evidence="2">Uncharacterized protein</fullName>
    </submittedName>
</protein>
<reference evidence="3" key="2">
    <citation type="submission" date="2023-06" db="EMBL/GenBank/DDBJ databases">
        <title>Itaconate inhibition of nontuberculous mycobacteria.</title>
        <authorList>
            <person name="Spilker T."/>
        </authorList>
    </citation>
    <scope>NUCLEOTIDE SEQUENCE [LARGE SCALE GENOMIC DNA]</scope>
    <source>
        <strain evidence="3">FLAC1071</strain>
    </source>
</reference>
<dbReference type="InterPro" id="IPR036390">
    <property type="entry name" value="WH_DNA-bd_sf"/>
</dbReference>
<reference evidence="2 3" key="1">
    <citation type="submission" date="2023-06" db="EMBL/GenBank/DDBJ databases">
        <title>Itaconate inhibition of nontuberculous mycobacteria.</title>
        <authorList>
            <person name="Breen P."/>
            <person name="Zimbric M."/>
            <person name="Caverly L."/>
        </authorList>
    </citation>
    <scope>NUCLEOTIDE SEQUENCE [LARGE SCALE GENOMIC DNA]</scope>
    <source>
        <strain evidence="2 3">FLAC1071</strain>
    </source>
</reference>
<keyword evidence="3" id="KW-1185">Reference proteome</keyword>
<dbReference type="SUPFAM" id="SSF46785">
    <property type="entry name" value="Winged helix' DNA-binding domain"/>
    <property type="match status" value="1"/>
</dbReference>
<evidence type="ECO:0000313" key="3">
    <source>
        <dbReference type="Proteomes" id="UP001529272"/>
    </source>
</evidence>
<evidence type="ECO:0000313" key="2">
    <source>
        <dbReference type="EMBL" id="MDM3927798.1"/>
    </source>
</evidence>
<dbReference type="Proteomes" id="UP001529272">
    <property type="component" value="Unassembled WGS sequence"/>
</dbReference>
<gene>
    <name evidence="2" type="ORF">QRB35_17455</name>
</gene>
<proteinExistence type="predicted"/>
<evidence type="ECO:0000256" key="1">
    <source>
        <dbReference type="SAM" id="MobiDB-lite"/>
    </source>
</evidence>
<organism evidence="2 3">
    <name type="scientific">Mycobacterium intracellulare subsp. chimaera</name>
    <dbReference type="NCBI Taxonomy" id="222805"/>
    <lineage>
        <taxon>Bacteria</taxon>
        <taxon>Bacillati</taxon>
        <taxon>Actinomycetota</taxon>
        <taxon>Actinomycetes</taxon>
        <taxon>Mycobacteriales</taxon>
        <taxon>Mycobacteriaceae</taxon>
        <taxon>Mycobacterium</taxon>
        <taxon>Mycobacterium avium complex (MAC)</taxon>
    </lineage>
</organism>
<sequence>MDGHNQAQTPPTSRRGRGPLDHGWRQVVVNKPSHESQMVRDAIAVALRTSRTPMTASELVPLMPWQRDNNDWECRKYPHLAHVRNDHAHRTECHVTWHGYEALPASGQVYQHLTALERRGIVRRVPFSQGRRVYWELTNAGAAASEIAALERIVDLDNNTAAPASGARSRSKPPDIDWGAVVTQLSNFSDEEFFAGRSHLLTADTYRHATASRIAATSSVAEAEHLELLDVDIVNSRSMMLHTRRRLAVVVADLQEVDKREVAAAQLVTIFHQVSQIPAHERVLVVITGPAATSQLEILIPAINNTAAPPSLLAFQDAVQAGLTVTQGRTHLAPDLSITGLGSARCAALHQCIAAAHIDVAQGVHHA</sequence>